<accession>A0A8D8DIC5</accession>
<organism evidence="1">
    <name type="scientific">Culex pipiens</name>
    <name type="common">House mosquito</name>
    <dbReference type="NCBI Taxonomy" id="7175"/>
    <lineage>
        <taxon>Eukaryota</taxon>
        <taxon>Metazoa</taxon>
        <taxon>Ecdysozoa</taxon>
        <taxon>Arthropoda</taxon>
        <taxon>Hexapoda</taxon>
        <taxon>Insecta</taxon>
        <taxon>Pterygota</taxon>
        <taxon>Neoptera</taxon>
        <taxon>Endopterygota</taxon>
        <taxon>Diptera</taxon>
        <taxon>Nematocera</taxon>
        <taxon>Culicoidea</taxon>
        <taxon>Culicidae</taxon>
        <taxon>Culicinae</taxon>
        <taxon>Culicini</taxon>
        <taxon>Culex</taxon>
        <taxon>Culex</taxon>
    </lineage>
</organism>
<dbReference type="EMBL" id="HBUE01270258">
    <property type="protein sequence ID" value="CAG6563524.1"/>
    <property type="molecule type" value="Transcribed_RNA"/>
</dbReference>
<sequence>MDAPAAFLQENLGEEIYMEQHLCFSDGKQKKFRLAPTKNDPYVYLRKNDGNILIVAIYVDDLIEIRWLQPPHQAQRHPAPLDPGTRCGEVGVREHGQPDFRWTHEAVAEDEAGREPEFNGQHLQGEC</sequence>
<dbReference type="EMBL" id="HBUE01164969">
    <property type="protein sequence ID" value="CAG6512071.1"/>
    <property type="molecule type" value="Transcribed_RNA"/>
</dbReference>
<dbReference type="EMBL" id="HBUE01270257">
    <property type="protein sequence ID" value="CAG6563523.1"/>
    <property type="molecule type" value="Transcribed_RNA"/>
</dbReference>
<reference evidence="1" key="1">
    <citation type="submission" date="2021-05" db="EMBL/GenBank/DDBJ databases">
        <authorList>
            <person name="Alioto T."/>
            <person name="Alioto T."/>
            <person name="Gomez Garrido J."/>
        </authorList>
    </citation>
    <scope>NUCLEOTIDE SEQUENCE</scope>
</reference>
<dbReference type="EMBL" id="HBUE01164968">
    <property type="protein sequence ID" value="CAG6512070.1"/>
    <property type="molecule type" value="Transcribed_RNA"/>
</dbReference>
<evidence type="ECO:0000313" key="1">
    <source>
        <dbReference type="EMBL" id="CAG6512071.1"/>
    </source>
</evidence>
<dbReference type="AlphaFoldDB" id="A0A8D8DIC5"/>
<name>A0A8D8DIC5_CULPI</name>
<protein>
    <submittedName>
        <fullName evidence="1">(northern house mosquito) hypothetical protein</fullName>
    </submittedName>
</protein>
<proteinExistence type="predicted"/>